<dbReference type="EMBL" id="VYYT01000254">
    <property type="protein sequence ID" value="KAK2752265.1"/>
    <property type="molecule type" value="Genomic_DNA"/>
</dbReference>
<dbReference type="PANTHER" id="PTHR43775">
    <property type="entry name" value="FATTY ACID SYNTHASE"/>
    <property type="match status" value="1"/>
</dbReference>
<dbReference type="Pfam" id="PF00668">
    <property type="entry name" value="Condensation"/>
    <property type="match status" value="1"/>
</dbReference>
<feature type="region of interest" description="Disordered" evidence="5">
    <location>
        <begin position="304"/>
        <end position="327"/>
    </location>
</feature>
<dbReference type="InterPro" id="IPR009081">
    <property type="entry name" value="PP-bd_ACP"/>
</dbReference>
<evidence type="ECO:0000313" key="8">
    <source>
        <dbReference type="Proteomes" id="UP001281614"/>
    </source>
</evidence>
<evidence type="ECO:0000313" key="7">
    <source>
        <dbReference type="EMBL" id="KAK2752265.1"/>
    </source>
</evidence>
<proteinExistence type="predicted"/>
<keyword evidence="4" id="KW-0560">Oxidoreductase</keyword>
<dbReference type="InterPro" id="IPR001242">
    <property type="entry name" value="Condensation_dom"/>
</dbReference>
<dbReference type="InterPro" id="IPR023213">
    <property type="entry name" value="CAT-like_dom_sf"/>
</dbReference>
<dbReference type="Pfam" id="PF08659">
    <property type="entry name" value="KR"/>
    <property type="match status" value="1"/>
</dbReference>
<dbReference type="InterPro" id="IPR050091">
    <property type="entry name" value="PKS_NRPS_Biosynth_Enz"/>
</dbReference>
<dbReference type="SMART" id="SM00823">
    <property type="entry name" value="PKS_PP"/>
    <property type="match status" value="1"/>
</dbReference>
<dbReference type="SUPFAM" id="SSF51735">
    <property type="entry name" value="NAD(P)-binding Rossmann-fold domains"/>
    <property type="match status" value="1"/>
</dbReference>
<dbReference type="Gene3D" id="3.30.559.10">
    <property type="entry name" value="Chloramphenicol acetyltransferase-like domain"/>
    <property type="match status" value="1"/>
</dbReference>
<dbReference type="PROSITE" id="PS50075">
    <property type="entry name" value="CARRIER"/>
    <property type="match status" value="1"/>
</dbReference>
<evidence type="ECO:0000256" key="2">
    <source>
        <dbReference type="ARBA" id="ARBA00022553"/>
    </source>
</evidence>
<gene>
    <name evidence="7" type="ORF">CKAH01_17758</name>
</gene>
<dbReference type="GO" id="GO:0031177">
    <property type="term" value="F:phosphopantetheine binding"/>
    <property type="evidence" value="ECO:0007669"/>
    <property type="project" value="InterPro"/>
</dbReference>
<feature type="compositionally biased region" description="Low complexity" evidence="5">
    <location>
        <begin position="308"/>
        <end position="327"/>
    </location>
</feature>
<dbReference type="InterPro" id="IPR036736">
    <property type="entry name" value="ACP-like_sf"/>
</dbReference>
<feature type="domain" description="Carrier" evidence="6">
    <location>
        <begin position="210"/>
        <end position="288"/>
    </location>
</feature>
<accession>A0AAE0D600</accession>
<organism evidence="7 8">
    <name type="scientific">Colletotrichum kahawae</name>
    <name type="common">Coffee berry disease fungus</name>
    <dbReference type="NCBI Taxonomy" id="34407"/>
    <lineage>
        <taxon>Eukaryota</taxon>
        <taxon>Fungi</taxon>
        <taxon>Dikarya</taxon>
        <taxon>Ascomycota</taxon>
        <taxon>Pezizomycotina</taxon>
        <taxon>Sordariomycetes</taxon>
        <taxon>Hypocreomycetidae</taxon>
        <taxon>Glomerellales</taxon>
        <taxon>Glomerellaceae</taxon>
        <taxon>Colletotrichum</taxon>
        <taxon>Colletotrichum gloeosporioides species complex</taxon>
    </lineage>
</organism>
<dbReference type="SMART" id="SM00822">
    <property type="entry name" value="PKS_KR"/>
    <property type="match status" value="1"/>
</dbReference>
<dbReference type="GO" id="GO:0016491">
    <property type="term" value="F:oxidoreductase activity"/>
    <property type="evidence" value="ECO:0007669"/>
    <property type="project" value="UniProtKB-KW"/>
</dbReference>
<protein>
    <submittedName>
        <fullName evidence="7">Lovastatin nonaketide synthase</fullName>
    </submittedName>
</protein>
<dbReference type="GO" id="GO:0006633">
    <property type="term" value="P:fatty acid biosynthetic process"/>
    <property type="evidence" value="ECO:0007669"/>
    <property type="project" value="TreeGrafter"/>
</dbReference>
<keyword evidence="2" id="KW-0597">Phosphoprotein</keyword>
<dbReference type="GO" id="GO:0004312">
    <property type="term" value="F:fatty acid synthase activity"/>
    <property type="evidence" value="ECO:0007669"/>
    <property type="project" value="TreeGrafter"/>
</dbReference>
<evidence type="ECO:0000256" key="1">
    <source>
        <dbReference type="ARBA" id="ARBA00022450"/>
    </source>
</evidence>
<dbReference type="PANTHER" id="PTHR43775:SF20">
    <property type="entry name" value="HYBRID PKS-NRPS SYNTHETASE APDA"/>
    <property type="match status" value="1"/>
</dbReference>
<keyword evidence="3" id="KW-0808">Transferase</keyword>
<evidence type="ECO:0000259" key="6">
    <source>
        <dbReference type="PROSITE" id="PS50075"/>
    </source>
</evidence>
<dbReference type="SUPFAM" id="SSF52777">
    <property type="entry name" value="CoA-dependent acyltransferases"/>
    <property type="match status" value="2"/>
</dbReference>
<dbReference type="Gene3D" id="3.30.559.30">
    <property type="entry name" value="Nonribosomal peptide synthetase, condensation domain"/>
    <property type="match status" value="1"/>
</dbReference>
<dbReference type="AlphaFoldDB" id="A0AAE0D600"/>
<name>A0AAE0D600_COLKA</name>
<comment type="caution">
    <text evidence="7">The sequence shown here is derived from an EMBL/GenBank/DDBJ whole genome shotgun (WGS) entry which is preliminary data.</text>
</comment>
<dbReference type="Gene3D" id="3.40.50.720">
    <property type="entry name" value="NAD(P)-binding Rossmann-like Domain"/>
    <property type="match status" value="1"/>
</dbReference>
<evidence type="ECO:0000256" key="3">
    <source>
        <dbReference type="ARBA" id="ARBA00022679"/>
    </source>
</evidence>
<keyword evidence="8" id="KW-1185">Reference proteome</keyword>
<dbReference type="GO" id="GO:0044550">
    <property type="term" value="P:secondary metabolite biosynthetic process"/>
    <property type="evidence" value="ECO:0007669"/>
    <property type="project" value="TreeGrafter"/>
</dbReference>
<reference evidence="7" key="1">
    <citation type="submission" date="2023-02" db="EMBL/GenBank/DDBJ databases">
        <title>Colletotrichum kahawae CIFC_Que2 genome sequencing and assembly.</title>
        <authorList>
            <person name="Baroncelli R."/>
        </authorList>
    </citation>
    <scope>NUCLEOTIDE SEQUENCE</scope>
    <source>
        <strain evidence="7">CIFC_Que2</strain>
    </source>
</reference>
<dbReference type="InterPro" id="IPR036291">
    <property type="entry name" value="NAD(P)-bd_dom_sf"/>
</dbReference>
<dbReference type="SUPFAM" id="SSF47336">
    <property type="entry name" value="ACP-like"/>
    <property type="match status" value="1"/>
</dbReference>
<evidence type="ECO:0000256" key="5">
    <source>
        <dbReference type="SAM" id="MobiDB-lite"/>
    </source>
</evidence>
<dbReference type="InterPro" id="IPR057326">
    <property type="entry name" value="KR_dom"/>
</dbReference>
<dbReference type="Pfam" id="PF00550">
    <property type="entry name" value="PP-binding"/>
    <property type="match status" value="1"/>
</dbReference>
<keyword evidence="1" id="KW-0596">Phosphopantetheine</keyword>
<dbReference type="Proteomes" id="UP001281614">
    <property type="component" value="Unassembled WGS sequence"/>
</dbReference>
<evidence type="ECO:0000256" key="4">
    <source>
        <dbReference type="ARBA" id="ARBA00023002"/>
    </source>
</evidence>
<dbReference type="InterPro" id="IPR020806">
    <property type="entry name" value="PKS_PP-bd"/>
</dbReference>
<dbReference type="InterPro" id="IPR013968">
    <property type="entry name" value="PKS_KR"/>
</dbReference>
<sequence length="827" mass="90864">MLQNMSLADMNLVLNSKVVGAHLLHERFSDANAETPLDFFIMFSSGATVGGNPGQSNYNAANAYLQALAQHRRTKGLVASTTHVGAVMGIGYLARTHFDEQLLKVYDMGKLAERDFHTLFAEAIVSGRCALGQEEGNATRMSVTDMSDIEVITGFPVFEAKNKNYFKLWDNPRFGHLRTPENSLSHVSEGLSASSVSIKERLRAAATVDEAKEAIIHGLAQKTRDILLIPADQSVNLSAALLDQGIDSLGAVAVSGWFSQELLVDIPILRVLSGASLEDLAEEAVKRLPRDALPLIVPDLEGCQPEASEGSTSQSSPTSSSANFSLTSRKHSVESAGSSVAWHGGGENQASTTTLNRHLLSLGQQYSWKLQQLLSHDPTIFHNTIAYFFEGYIDLQRLGTAVDEVIRRHEILRTAFLANPAPNTRDDVHQVILDKPTWSLKCTEVANEAEAREAMKQLHEEPYDLESGRPLKIVDFHWSSAHRHLLVVAYHRLAGDGVTTSLLLSEISALYDGAVLPATVPQFSKIAMRQRADYEQGQLDADIAYWISQHDNNNNNVVPVMPVLGLPHCRSPERSNGPPSSWSQHTGVFRLSPTVSAQVKEAVRQQKVSRMQFFMAVYASVLAKLTNKTSSSEAAAAKDDYIDDDRRTTTIGVADTNRATVEDMAAMGFFANLLPVHIETREKGGRSLSPFQQLGVIKKKMREAMQHARVPYSVLLERLPVVPSLQMPPKDWPHAPLFQAVFDYAGGGVESVHIGDAVITEQGGLQASELVSRERTPYDVVLEIWDDATRDPLVIVKLQSSLYGLEDVTVFYNAFIELLATYSADLM</sequence>